<protein>
    <submittedName>
        <fullName evidence="9">Caspase-8-like</fullName>
    </submittedName>
</protein>
<dbReference type="Pfam" id="PF00656">
    <property type="entry name" value="Peptidase_C14"/>
    <property type="match status" value="2"/>
</dbReference>
<dbReference type="InterPro" id="IPR011029">
    <property type="entry name" value="DEATH-like_dom_sf"/>
</dbReference>
<dbReference type="GO" id="GO:0004197">
    <property type="term" value="F:cysteine-type endopeptidase activity"/>
    <property type="evidence" value="ECO:0007669"/>
    <property type="project" value="InterPro"/>
</dbReference>
<feature type="compositionally biased region" description="Basic and acidic residues" evidence="5">
    <location>
        <begin position="117"/>
        <end position="126"/>
    </location>
</feature>
<dbReference type="PROSITE" id="PS50208">
    <property type="entry name" value="CASPASE_P20"/>
    <property type="match status" value="1"/>
</dbReference>
<dbReference type="GO" id="GO:0005737">
    <property type="term" value="C:cytoplasm"/>
    <property type="evidence" value="ECO:0007669"/>
    <property type="project" value="UniProtKB-ARBA"/>
</dbReference>
<evidence type="ECO:0000256" key="1">
    <source>
        <dbReference type="ARBA" id="ARBA00010134"/>
    </source>
</evidence>
<dbReference type="PRINTS" id="PR00376">
    <property type="entry name" value="IL1BCENZYME"/>
</dbReference>
<evidence type="ECO:0000256" key="2">
    <source>
        <dbReference type="ARBA" id="ARBA00022703"/>
    </source>
</evidence>
<dbReference type="GO" id="GO:0042981">
    <property type="term" value="P:regulation of apoptotic process"/>
    <property type="evidence" value="ECO:0007669"/>
    <property type="project" value="InterPro"/>
</dbReference>
<evidence type="ECO:0000259" key="8">
    <source>
        <dbReference type="PROSITE" id="PS50209"/>
    </source>
</evidence>
<dbReference type="PANTHER" id="PTHR48169:SF6">
    <property type="entry name" value="CASPASE-8-LIKE"/>
    <property type="match status" value="1"/>
</dbReference>
<dbReference type="InterPro" id="IPR029030">
    <property type="entry name" value="Caspase-like_dom_sf"/>
</dbReference>
<dbReference type="InterPro" id="IPR011600">
    <property type="entry name" value="Pept_C14_caspase"/>
</dbReference>
<evidence type="ECO:0000256" key="3">
    <source>
        <dbReference type="PIRSR" id="PIRSR038001-1"/>
    </source>
</evidence>
<dbReference type="InterPro" id="IPR002138">
    <property type="entry name" value="Pept_C14_p10"/>
</dbReference>
<dbReference type="SUPFAM" id="SSF52129">
    <property type="entry name" value="Caspase-like"/>
    <property type="match status" value="1"/>
</dbReference>
<dbReference type="AlphaFoldDB" id="A0AAV1MYA0"/>
<dbReference type="CDD" id="cd01671">
    <property type="entry name" value="CARD"/>
    <property type="match status" value="1"/>
</dbReference>
<feature type="domain" description="Caspase family p20" evidence="7">
    <location>
        <begin position="133"/>
        <end position="277"/>
    </location>
</feature>
<evidence type="ECO:0000259" key="7">
    <source>
        <dbReference type="PROSITE" id="PS50208"/>
    </source>
</evidence>
<dbReference type="PIRSF" id="PIRSF038001">
    <property type="entry name" value="Caspase_ICE"/>
    <property type="match status" value="1"/>
</dbReference>
<feature type="domain" description="Caspase family p10" evidence="6">
    <location>
        <begin position="302"/>
        <end position="386"/>
    </location>
</feature>
<accession>A0AAV1MYA0</accession>
<dbReference type="CDD" id="cd00032">
    <property type="entry name" value="CASc"/>
    <property type="match status" value="1"/>
</dbReference>
<dbReference type="Proteomes" id="UP001314229">
    <property type="component" value="Unassembled WGS sequence"/>
</dbReference>
<dbReference type="InterPro" id="IPR015917">
    <property type="entry name" value="Pept_C14A"/>
</dbReference>
<evidence type="ECO:0000256" key="4">
    <source>
        <dbReference type="RuleBase" id="RU003971"/>
    </source>
</evidence>
<dbReference type="InterPro" id="IPR001315">
    <property type="entry name" value="CARD"/>
</dbReference>
<evidence type="ECO:0000256" key="5">
    <source>
        <dbReference type="SAM" id="MobiDB-lite"/>
    </source>
</evidence>
<proteinExistence type="inferred from homology"/>
<name>A0AAV1MYA0_SCOSC</name>
<feature type="domain" description="CARD" evidence="8">
    <location>
        <begin position="1"/>
        <end position="77"/>
    </location>
</feature>
<dbReference type="GO" id="GO:0006508">
    <property type="term" value="P:proteolysis"/>
    <property type="evidence" value="ECO:0007669"/>
    <property type="project" value="InterPro"/>
</dbReference>
<feature type="active site" evidence="3">
    <location>
        <position position="275"/>
    </location>
</feature>
<comment type="similarity">
    <text evidence="1 4">Belongs to the peptidase C14A family.</text>
</comment>
<organism evidence="9 10">
    <name type="scientific">Scomber scombrus</name>
    <name type="common">Atlantic mackerel</name>
    <name type="synonym">Scomber vernalis</name>
    <dbReference type="NCBI Taxonomy" id="13677"/>
    <lineage>
        <taxon>Eukaryota</taxon>
        <taxon>Metazoa</taxon>
        <taxon>Chordata</taxon>
        <taxon>Craniata</taxon>
        <taxon>Vertebrata</taxon>
        <taxon>Euteleostomi</taxon>
        <taxon>Actinopterygii</taxon>
        <taxon>Neopterygii</taxon>
        <taxon>Teleostei</taxon>
        <taxon>Neoteleostei</taxon>
        <taxon>Acanthomorphata</taxon>
        <taxon>Pelagiaria</taxon>
        <taxon>Scombriformes</taxon>
        <taxon>Scombridae</taxon>
        <taxon>Scomber</taxon>
    </lineage>
</organism>
<sequence>MAAMDKLRSKKTEIVDTLSADRRIFDKVQQKGLITQREYNNLKNIKGETEEGHVVALVDKIMNKGPDTCQKFLNLLQTDDDIKSTYPALENILTNTCILPTPVQAASSDNLDGVSQESKRRKEDKPYQLNSQPVGLCVIINNENFKDNTMRKGTDTDARHLAEVFSWLRFRVLMCKDQERDQMDRALKYFASPGDLSQLQEFNAKEWSGSEFIDPKEPPKHGDAFICCVLSHGSKGVVLGTDKKPLSINEIISTFKVTDDSALTGKPKVFLIQACQGGWLQPGVLTPDLQTDDSESVFILDEADFLVAIATVEDYKSIRHTINGSWFIQSVCQKLKEDCPSGQDISKIFYRVKNEVSLKEGSKTPGAVKQMPETRDTLTKSLVLLPHN</sequence>
<dbReference type="Gene3D" id="1.10.533.10">
    <property type="entry name" value="Death Domain, Fas"/>
    <property type="match status" value="1"/>
</dbReference>
<reference evidence="9 10" key="1">
    <citation type="submission" date="2024-01" db="EMBL/GenBank/DDBJ databases">
        <authorList>
            <person name="Alioto T."/>
            <person name="Alioto T."/>
            <person name="Gomez Garrido J."/>
        </authorList>
    </citation>
    <scope>NUCLEOTIDE SEQUENCE [LARGE SCALE GENOMIC DNA]</scope>
</reference>
<dbReference type="Pfam" id="PF00619">
    <property type="entry name" value="CARD"/>
    <property type="match status" value="1"/>
</dbReference>
<dbReference type="Gene3D" id="3.40.50.1460">
    <property type="match status" value="1"/>
</dbReference>
<comment type="caution">
    <text evidence="9">The sequence shown here is derived from an EMBL/GenBank/DDBJ whole genome shotgun (WGS) entry which is preliminary data.</text>
</comment>
<dbReference type="SMART" id="SM00115">
    <property type="entry name" value="CASc"/>
    <property type="match status" value="1"/>
</dbReference>
<evidence type="ECO:0000259" key="6">
    <source>
        <dbReference type="PROSITE" id="PS50207"/>
    </source>
</evidence>
<feature type="compositionally biased region" description="Polar residues" evidence="5">
    <location>
        <begin position="107"/>
        <end position="116"/>
    </location>
</feature>
<feature type="region of interest" description="Disordered" evidence="5">
    <location>
        <begin position="107"/>
        <end position="126"/>
    </location>
</feature>
<dbReference type="SUPFAM" id="SSF47986">
    <property type="entry name" value="DEATH domain"/>
    <property type="match status" value="1"/>
</dbReference>
<keyword evidence="10" id="KW-1185">Reference proteome</keyword>
<dbReference type="PROSITE" id="PS50207">
    <property type="entry name" value="CASPASE_P10"/>
    <property type="match status" value="1"/>
</dbReference>
<dbReference type="GO" id="GO:0006915">
    <property type="term" value="P:apoptotic process"/>
    <property type="evidence" value="ECO:0007669"/>
    <property type="project" value="UniProtKB-KW"/>
</dbReference>
<keyword evidence="2" id="KW-0053">Apoptosis</keyword>
<dbReference type="EMBL" id="CAWUFR010000009">
    <property type="protein sequence ID" value="CAK6952080.1"/>
    <property type="molecule type" value="Genomic_DNA"/>
</dbReference>
<dbReference type="PROSITE" id="PS50209">
    <property type="entry name" value="CARD"/>
    <property type="match status" value="1"/>
</dbReference>
<gene>
    <name evidence="9" type="ORF">FSCOSCO3_A011390</name>
</gene>
<evidence type="ECO:0000313" key="10">
    <source>
        <dbReference type="Proteomes" id="UP001314229"/>
    </source>
</evidence>
<evidence type="ECO:0000313" key="9">
    <source>
        <dbReference type="EMBL" id="CAK6952080.1"/>
    </source>
</evidence>
<dbReference type="PROSITE" id="PS01122">
    <property type="entry name" value="CASPASE_CYS"/>
    <property type="match status" value="1"/>
</dbReference>
<dbReference type="InterPro" id="IPR033139">
    <property type="entry name" value="Caspase_cys_AS"/>
</dbReference>
<dbReference type="InterPro" id="IPR001309">
    <property type="entry name" value="Pept_C14_p20"/>
</dbReference>
<dbReference type="PANTHER" id="PTHR48169">
    <property type="entry name" value="DED DOMAIN-CONTAINING PROTEIN"/>
    <property type="match status" value="1"/>
</dbReference>
<feature type="active site" evidence="3">
    <location>
        <position position="232"/>
    </location>
</feature>
<dbReference type="GO" id="GO:0051604">
    <property type="term" value="P:protein maturation"/>
    <property type="evidence" value="ECO:0007669"/>
    <property type="project" value="UniProtKB-ARBA"/>
</dbReference>